<dbReference type="SUPFAM" id="SSF56542">
    <property type="entry name" value="Substrate-binding domain of HMG-CoA reductase"/>
    <property type="match status" value="1"/>
</dbReference>
<evidence type="ECO:0000313" key="4">
    <source>
        <dbReference type="Proteomes" id="UP000269974"/>
    </source>
</evidence>
<evidence type="ECO:0000256" key="1">
    <source>
        <dbReference type="ARBA" id="ARBA00007661"/>
    </source>
</evidence>
<dbReference type="InterPro" id="IPR002202">
    <property type="entry name" value="HMG_CoA_Rdtase"/>
</dbReference>
<dbReference type="Proteomes" id="UP000269974">
    <property type="component" value="Unassembled WGS sequence"/>
</dbReference>
<dbReference type="GO" id="GO:0015936">
    <property type="term" value="P:coenzyme A metabolic process"/>
    <property type="evidence" value="ECO:0007669"/>
    <property type="project" value="InterPro"/>
</dbReference>
<dbReference type="Gene3D" id="3.30.70.420">
    <property type="entry name" value="Hydroxymethylglutaryl-CoA reductase, class I/II, NAD/NADP-binding domain"/>
    <property type="match status" value="1"/>
</dbReference>
<comment type="similarity">
    <text evidence="1">Belongs to the HMG-CoA reductase family.</text>
</comment>
<dbReference type="Pfam" id="PF00368">
    <property type="entry name" value="HMG-CoA_red"/>
    <property type="match status" value="1"/>
</dbReference>
<dbReference type="STRING" id="1657.ACU20_06155"/>
<sequence length="368" mass="39182">MADASKKTAPAGRAEPDSVTPIPTKWIGPIHIEGPVLSGEFEVPLATYESPLWPSCNRGADVSRMSPGGIHVEIADERMSRSVLFIAADAAGSLAAAAQISARQVELAEVVAGQSRFARLLDIHSEAVGNLLYTRFEFATGDASGHNMATQASEALMDRILSWGLPLSYGSISGNYCIDKKAAAINGIRGRGKRVIADILIPHGVVAKRLHTTAQAIDQLNYRKNWVGSNLAGALRSANAHYANMLLAFYLATGQDAANIVEGSQGFTHTEQREEGLYFSVTLPNLIVGTVGNGKDLPFIGETMARMGLDAQREPGENSRALAGLIAATVLCGELSLLAAQTRPGELMDAHRKFERGGAQKPRPDAEK</sequence>
<organism evidence="3 4">
    <name type="scientific">Actinobaculum suis</name>
    <dbReference type="NCBI Taxonomy" id="1657"/>
    <lineage>
        <taxon>Bacteria</taxon>
        <taxon>Bacillati</taxon>
        <taxon>Actinomycetota</taxon>
        <taxon>Actinomycetes</taxon>
        <taxon>Actinomycetales</taxon>
        <taxon>Actinomycetaceae</taxon>
        <taxon>Actinobaculum</taxon>
    </lineage>
</organism>
<protein>
    <submittedName>
        <fullName evidence="3">Panthothenate synthetase</fullName>
    </submittedName>
</protein>
<dbReference type="GO" id="GO:0004420">
    <property type="term" value="F:hydroxymethylglutaryl-CoA reductase (NADPH) activity"/>
    <property type="evidence" value="ECO:0007669"/>
    <property type="project" value="InterPro"/>
</dbReference>
<dbReference type="InterPro" id="IPR009029">
    <property type="entry name" value="HMG_CoA_Rdtase_sub-bd_dom_sf"/>
</dbReference>
<name>A0A0K9ET71_9ACTO</name>
<dbReference type="PRINTS" id="PR00071">
    <property type="entry name" value="HMGCOARDTASE"/>
</dbReference>
<comment type="caution">
    <text evidence="3">The sequence shown here is derived from an EMBL/GenBank/DDBJ whole genome shotgun (WGS) entry which is preliminary data.</text>
</comment>
<dbReference type="PANTHER" id="PTHR10572:SF24">
    <property type="entry name" value="3-HYDROXY-3-METHYLGLUTARYL-COENZYME A REDUCTASE"/>
    <property type="match status" value="1"/>
</dbReference>
<dbReference type="AlphaFoldDB" id="A0A0K9ET71"/>
<keyword evidence="2" id="KW-0560">Oxidoreductase</keyword>
<dbReference type="RefSeq" id="WP_049619884.1">
    <property type="nucleotide sequence ID" value="NZ_LFUS01000028.1"/>
</dbReference>
<evidence type="ECO:0000256" key="2">
    <source>
        <dbReference type="ARBA" id="ARBA00023002"/>
    </source>
</evidence>
<reference evidence="3 4" key="1">
    <citation type="submission" date="2018-11" db="EMBL/GenBank/DDBJ databases">
        <authorList>
            <consortium name="Pathogen Informatics"/>
        </authorList>
    </citation>
    <scope>NUCLEOTIDE SEQUENCE [LARGE SCALE GENOMIC DNA]</scope>
    <source>
        <strain evidence="3 4">NCTC10327</strain>
    </source>
</reference>
<proteinExistence type="inferred from homology"/>
<accession>A0A0K9ET71</accession>
<dbReference type="PROSITE" id="PS50065">
    <property type="entry name" value="HMG_COA_REDUCTASE_4"/>
    <property type="match status" value="1"/>
</dbReference>
<dbReference type="InterPro" id="IPR023074">
    <property type="entry name" value="HMG_CoA_Rdtase_cat_sf"/>
</dbReference>
<dbReference type="EMBL" id="UYIO01000001">
    <property type="protein sequence ID" value="VDG76893.1"/>
    <property type="molecule type" value="Genomic_DNA"/>
</dbReference>
<gene>
    <name evidence="3" type="ORF">NCTC10327_01527</name>
</gene>
<dbReference type="InterPro" id="IPR009023">
    <property type="entry name" value="HMG_CoA_Rdtase_NAD(P)-bd_sf"/>
</dbReference>
<dbReference type="SUPFAM" id="SSF55035">
    <property type="entry name" value="NAD-binding domain of HMG-CoA reductase"/>
    <property type="match status" value="1"/>
</dbReference>
<dbReference type="PANTHER" id="PTHR10572">
    <property type="entry name" value="3-HYDROXY-3-METHYLGLUTARYL-COENZYME A REDUCTASE"/>
    <property type="match status" value="1"/>
</dbReference>
<dbReference type="Gene3D" id="3.90.770.10">
    <property type="entry name" value="3-hydroxy-3-methylglutaryl-coenzyme A Reductase, Chain A, domain 2"/>
    <property type="match status" value="1"/>
</dbReference>
<evidence type="ECO:0000313" key="3">
    <source>
        <dbReference type="EMBL" id="VDG76893.1"/>
    </source>
</evidence>